<evidence type="ECO:0000259" key="4">
    <source>
        <dbReference type="PROSITE" id="PS01124"/>
    </source>
</evidence>
<keyword evidence="1" id="KW-0805">Transcription regulation</keyword>
<dbReference type="InterPro" id="IPR002818">
    <property type="entry name" value="DJ-1/PfpI"/>
</dbReference>
<dbReference type="InterPro" id="IPR018062">
    <property type="entry name" value="HTH_AraC-typ_CS"/>
</dbReference>
<dbReference type="SUPFAM" id="SSF46689">
    <property type="entry name" value="Homeodomain-like"/>
    <property type="match status" value="2"/>
</dbReference>
<dbReference type="Proteomes" id="UP000830115">
    <property type="component" value="Chromosome"/>
</dbReference>
<dbReference type="Gene3D" id="1.10.10.60">
    <property type="entry name" value="Homeodomain-like"/>
    <property type="match status" value="2"/>
</dbReference>
<protein>
    <submittedName>
        <fullName evidence="5">Helix-turn-helix domain-containing protein</fullName>
    </submittedName>
</protein>
<proteinExistence type="predicted"/>
<dbReference type="PANTHER" id="PTHR43130">
    <property type="entry name" value="ARAC-FAMILY TRANSCRIPTIONAL REGULATOR"/>
    <property type="match status" value="1"/>
</dbReference>
<name>A0ABY4LYR3_9ACTN</name>
<dbReference type="PROSITE" id="PS00041">
    <property type="entry name" value="HTH_ARAC_FAMILY_1"/>
    <property type="match status" value="1"/>
</dbReference>
<dbReference type="Pfam" id="PF12833">
    <property type="entry name" value="HTH_18"/>
    <property type="match status" value="1"/>
</dbReference>
<dbReference type="PROSITE" id="PS01124">
    <property type="entry name" value="HTH_ARAC_FAMILY_2"/>
    <property type="match status" value="1"/>
</dbReference>
<sequence length="317" mass="33771">MTAPHRVAILVLDAVVPLDLGIPAQVFEPPDVPTPYRTTLCARVPGLVPSTNGFAVTVDAGLDGLRSADTVVVPGFAPHLRTSEPAILDALATAHARGARMVSICTGAFALAAAGVLDGRTVATHWRHAGELAAGYPEVQVDRKALYVDEGQVLTSAGVAAGIDLCLHLVRRDLGVKVANRVARGLVAAPHREGGQAQYVEHPLPARTGGGSLAATRAWALEHLHRPLPVALLAEHACMSPRTFARRFVDETGVTPFQWLLTARLNRARELLEDTDWSVDQIAERCGLGSPSNLRLHFRRVLGTSPSAYRVSFAGRS</sequence>
<keyword evidence="6" id="KW-1185">Reference proteome</keyword>
<reference evidence="5" key="1">
    <citation type="submission" date="2021-10" db="EMBL/GenBank/DDBJ databases">
        <title>Streptomyces nigrumlapis sp.nov.,an antimicrobial producing actinobacterium isolated from Black Gobi rocks.</title>
        <authorList>
            <person name="Wen Y."/>
            <person name="Zhang W."/>
            <person name="Liu X.G."/>
        </authorList>
    </citation>
    <scope>NUCLEOTIDE SEQUENCE</scope>
    <source>
        <strain evidence="5">ST13-2-2</strain>
    </source>
</reference>
<dbReference type="SMART" id="SM00342">
    <property type="entry name" value="HTH_ARAC"/>
    <property type="match status" value="1"/>
</dbReference>
<dbReference type="InterPro" id="IPR009057">
    <property type="entry name" value="Homeodomain-like_sf"/>
</dbReference>
<keyword evidence="3" id="KW-0804">Transcription</keyword>
<dbReference type="SUPFAM" id="SSF52317">
    <property type="entry name" value="Class I glutamine amidotransferase-like"/>
    <property type="match status" value="1"/>
</dbReference>
<feature type="domain" description="HTH araC/xylS-type" evidence="4">
    <location>
        <begin position="214"/>
        <end position="312"/>
    </location>
</feature>
<dbReference type="RefSeq" id="WP_248861390.1">
    <property type="nucleotide sequence ID" value="NZ_CP086322.1"/>
</dbReference>
<gene>
    <name evidence="5" type="ORF">K9S39_00915</name>
</gene>
<dbReference type="InterPro" id="IPR018060">
    <property type="entry name" value="HTH_AraC"/>
</dbReference>
<dbReference type="Pfam" id="PF01965">
    <property type="entry name" value="DJ-1_PfpI"/>
    <property type="match status" value="1"/>
</dbReference>
<evidence type="ECO:0000256" key="3">
    <source>
        <dbReference type="ARBA" id="ARBA00023163"/>
    </source>
</evidence>
<evidence type="ECO:0000256" key="1">
    <source>
        <dbReference type="ARBA" id="ARBA00023015"/>
    </source>
</evidence>
<dbReference type="CDD" id="cd03137">
    <property type="entry name" value="GATase1_AraC_1"/>
    <property type="match status" value="1"/>
</dbReference>
<dbReference type="Gene3D" id="3.40.50.880">
    <property type="match status" value="1"/>
</dbReference>
<accession>A0ABY4LYR3</accession>
<evidence type="ECO:0000313" key="6">
    <source>
        <dbReference type="Proteomes" id="UP000830115"/>
    </source>
</evidence>
<organism evidence="5 6">
    <name type="scientific">Streptomyces halobius</name>
    <dbReference type="NCBI Taxonomy" id="2879846"/>
    <lineage>
        <taxon>Bacteria</taxon>
        <taxon>Bacillati</taxon>
        <taxon>Actinomycetota</taxon>
        <taxon>Actinomycetes</taxon>
        <taxon>Kitasatosporales</taxon>
        <taxon>Streptomycetaceae</taxon>
        <taxon>Streptomyces</taxon>
    </lineage>
</organism>
<dbReference type="PANTHER" id="PTHR43130:SF3">
    <property type="entry name" value="HTH-TYPE TRANSCRIPTIONAL REGULATOR RV1931C"/>
    <property type="match status" value="1"/>
</dbReference>
<keyword evidence="2" id="KW-0238">DNA-binding</keyword>
<evidence type="ECO:0000256" key="2">
    <source>
        <dbReference type="ARBA" id="ARBA00023125"/>
    </source>
</evidence>
<dbReference type="EMBL" id="CP086322">
    <property type="protein sequence ID" value="UQA90649.1"/>
    <property type="molecule type" value="Genomic_DNA"/>
</dbReference>
<evidence type="ECO:0000313" key="5">
    <source>
        <dbReference type="EMBL" id="UQA90649.1"/>
    </source>
</evidence>
<dbReference type="InterPro" id="IPR052158">
    <property type="entry name" value="INH-QAR"/>
</dbReference>
<dbReference type="InterPro" id="IPR029062">
    <property type="entry name" value="Class_I_gatase-like"/>
</dbReference>